<keyword evidence="9" id="KW-0443">Lipid metabolism</keyword>
<dbReference type="EMBL" id="BMIQ01000001">
    <property type="protein sequence ID" value="GGD93997.1"/>
    <property type="molecule type" value="Genomic_DNA"/>
</dbReference>
<keyword evidence="10 14" id="KW-0472">Membrane</keyword>
<keyword evidence="6" id="KW-0808">Transferase</keyword>
<reference evidence="16" key="1">
    <citation type="journal article" date="2014" name="Int. J. Syst. Evol. Microbiol.">
        <title>Complete genome sequence of Corynebacterium casei LMG S-19264T (=DSM 44701T), isolated from a smear-ripened cheese.</title>
        <authorList>
            <consortium name="US DOE Joint Genome Institute (JGI-PGF)"/>
            <person name="Walter F."/>
            <person name="Albersmeier A."/>
            <person name="Kalinowski J."/>
            <person name="Ruckert C."/>
        </authorList>
    </citation>
    <scope>NUCLEOTIDE SEQUENCE</scope>
    <source>
        <strain evidence="16">CGMCC 1.15367</strain>
    </source>
</reference>
<dbReference type="InterPro" id="IPR016181">
    <property type="entry name" value="Acyl_CoA_acyltransferase"/>
</dbReference>
<evidence type="ECO:0000256" key="10">
    <source>
        <dbReference type="ARBA" id="ARBA00023136"/>
    </source>
</evidence>
<evidence type="ECO:0000256" key="9">
    <source>
        <dbReference type="ARBA" id="ARBA00023098"/>
    </source>
</evidence>
<evidence type="ECO:0000256" key="6">
    <source>
        <dbReference type="ARBA" id="ARBA00022679"/>
    </source>
</evidence>
<dbReference type="GO" id="GO:0046677">
    <property type="term" value="P:response to antibiotic"/>
    <property type="evidence" value="ECO:0007669"/>
    <property type="project" value="UniProtKB-KW"/>
</dbReference>
<evidence type="ECO:0000313" key="16">
    <source>
        <dbReference type="EMBL" id="GGD93997.1"/>
    </source>
</evidence>
<feature type="transmembrane region" description="Helical" evidence="14">
    <location>
        <begin position="348"/>
        <end position="369"/>
    </location>
</feature>
<keyword evidence="17" id="KW-1185">Reference proteome</keyword>
<feature type="transmembrane region" description="Helical" evidence="14">
    <location>
        <begin position="420"/>
        <end position="452"/>
    </location>
</feature>
<evidence type="ECO:0000256" key="3">
    <source>
        <dbReference type="ARBA" id="ARBA00012014"/>
    </source>
</evidence>
<feature type="transmembrane region" description="Helical" evidence="14">
    <location>
        <begin position="183"/>
        <end position="205"/>
    </location>
</feature>
<dbReference type="GO" id="GO:0050071">
    <property type="term" value="F:phosphatidylglycerol lysyltransferase activity"/>
    <property type="evidence" value="ECO:0007669"/>
    <property type="project" value="UniProtKB-EC"/>
</dbReference>
<feature type="transmembrane region" description="Helical" evidence="14">
    <location>
        <begin position="389"/>
        <end position="408"/>
    </location>
</feature>
<feature type="transmembrane region" description="Helical" evidence="14">
    <location>
        <begin position="147"/>
        <end position="171"/>
    </location>
</feature>
<gene>
    <name evidence="16" type="ORF">GCM10011390_10900</name>
</gene>
<organism evidence="16 17">
    <name type="scientific">Aureimonas endophytica</name>
    <dbReference type="NCBI Taxonomy" id="2027858"/>
    <lineage>
        <taxon>Bacteria</taxon>
        <taxon>Pseudomonadati</taxon>
        <taxon>Pseudomonadota</taxon>
        <taxon>Alphaproteobacteria</taxon>
        <taxon>Hyphomicrobiales</taxon>
        <taxon>Aurantimonadaceae</taxon>
        <taxon>Aureimonas</taxon>
    </lineage>
</organism>
<keyword evidence="7 14" id="KW-0812">Transmembrane</keyword>
<dbReference type="GO" id="GO:0006629">
    <property type="term" value="P:lipid metabolic process"/>
    <property type="evidence" value="ECO:0007669"/>
    <property type="project" value="UniProtKB-KW"/>
</dbReference>
<dbReference type="NCBIfam" id="NF033480">
    <property type="entry name" value="bifunc_MprF"/>
    <property type="match status" value="1"/>
</dbReference>
<feature type="transmembrane region" description="Helical" evidence="14">
    <location>
        <begin position="226"/>
        <end position="248"/>
    </location>
</feature>
<feature type="transmembrane region" description="Helical" evidence="14">
    <location>
        <begin position="100"/>
        <end position="126"/>
    </location>
</feature>
<comment type="caution">
    <text evidence="16">The sequence shown here is derived from an EMBL/GenBank/DDBJ whole genome shotgun (WGS) entry which is preliminary data.</text>
</comment>
<accession>A0A916ZGE4</accession>
<evidence type="ECO:0000256" key="14">
    <source>
        <dbReference type="SAM" id="Phobius"/>
    </source>
</evidence>
<keyword evidence="5" id="KW-1003">Cell membrane</keyword>
<comment type="similarity">
    <text evidence="2">Belongs to the LPG synthase family.</text>
</comment>
<keyword evidence="11" id="KW-0046">Antibiotic resistance</keyword>
<evidence type="ECO:0000256" key="5">
    <source>
        <dbReference type="ARBA" id="ARBA00022475"/>
    </source>
</evidence>
<dbReference type="GO" id="GO:0005886">
    <property type="term" value="C:plasma membrane"/>
    <property type="evidence" value="ECO:0007669"/>
    <property type="project" value="UniProtKB-SubCell"/>
</dbReference>
<evidence type="ECO:0000256" key="11">
    <source>
        <dbReference type="ARBA" id="ARBA00023251"/>
    </source>
</evidence>
<proteinExistence type="inferred from homology"/>
<dbReference type="RefSeq" id="WP_188907156.1">
    <property type="nucleotide sequence ID" value="NZ_BMIQ01000001.1"/>
</dbReference>
<dbReference type="PANTHER" id="PTHR34697">
    <property type="entry name" value="PHOSPHATIDYLGLYCEROL LYSYLTRANSFERASE"/>
    <property type="match status" value="1"/>
</dbReference>
<comment type="catalytic activity">
    <reaction evidence="13">
        <text>L-lysyl-tRNA(Lys) + a 1,2-diacyl-sn-glycero-3-phospho-(1'-sn-glycerol) = a 1,2-diacyl-sn-glycero-3-phospho-1'-(3'-O-L-lysyl)-sn-glycerol + tRNA(Lys)</text>
        <dbReference type="Rhea" id="RHEA:10668"/>
        <dbReference type="Rhea" id="RHEA-COMP:9696"/>
        <dbReference type="Rhea" id="RHEA-COMP:9697"/>
        <dbReference type="ChEBI" id="CHEBI:64716"/>
        <dbReference type="ChEBI" id="CHEBI:75792"/>
        <dbReference type="ChEBI" id="CHEBI:78442"/>
        <dbReference type="ChEBI" id="CHEBI:78529"/>
        <dbReference type="EC" id="2.3.2.3"/>
    </reaction>
</comment>
<protein>
    <recommendedName>
        <fullName evidence="4">Phosphatidylglycerol lysyltransferase</fullName>
        <ecNumber evidence="3">2.3.2.3</ecNumber>
    </recommendedName>
    <alternativeName>
        <fullName evidence="12">Lysylphosphatidylglycerol synthase</fullName>
    </alternativeName>
</protein>
<feature type="transmembrane region" description="Helical" evidence="14">
    <location>
        <begin position="472"/>
        <end position="491"/>
    </location>
</feature>
<feature type="transmembrane region" description="Helical" evidence="14">
    <location>
        <begin position="68"/>
        <end position="88"/>
    </location>
</feature>
<name>A0A916ZGE4_9HYPH</name>
<dbReference type="InterPro" id="IPR024320">
    <property type="entry name" value="LPG_synthase_C"/>
</dbReference>
<dbReference type="SUPFAM" id="SSF55729">
    <property type="entry name" value="Acyl-CoA N-acyltransferases (Nat)"/>
    <property type="match status" value="1"/>
</dbReference>
<sequence>MSVSAPRRGDVAQERDESAAEGWFQRNRVLVNLVAMLFVLVVVGIAISRLTEEVRYDEIVEAWTGTSWWTLGLAALLTLASFLALTFYDFGALAYIGHRLPFPAVAVTAFCAYAVGNTAGFGPLSGGAIRYRAYSRMGLAPEEIAKVIAFVTLAFGLGLAGVGALALLFIADQVAPLIRVEAPLLRLIGFAILALLVGLPFAGRIGGESRFGRLSRFALRLPKPRAVGLQFVVTALDVAASAGVLYVLLPPTEIGYPAFLAVYAVAVALGVLSHVPAGLGVFETVIIAALGQRIEVDQVLGALVLYRIVYHLVPLVLATLCVSVIELQHAATTPLGRSIRSAGGRISPLLLATLSFTLGAMLIFSSVTPTPDDTLQYLASFMPLPVVEGAHFIVSLIGLLMLVVSRGLAQRLDGAWWAALVAAGAALLLSIVKAVALFEAAFLIFFVFTLFATRREFTRSASLLRQALTPSWLLAIATIVIGAIVVLFFVYRDVDYSNRLWWEFEFSSEAPRSLRATLGVTILAICVAVWSLLRPAVARPVPPTAQSLDHAVAIVEAQDSADGNLVRMGDKNILASPDGRGFIMYAKQNRSFVALFDPVGPRDCWQELIWRFIEMARTEGCRAVFYQVSPEGLSFYADAGLQAYKLGELAIVDLADFHLTGGKRANLRQSVTRGARDGLVFEYVPPEGTAAIMDELEGVSDAWLDHHNTREKGFSLGGFDRAYIASQPVALLRVEERIVAFANVLVTGTKREGSIDLMRFSPDAPKGAMDFLFIKLIEHLKAEGFETFNLGMAPLSGMSERQIAPIWNRVGRTVFEHGERFYNFRGLRAFKAKFHPSWQPRYIAVSGGINPVLALMDATFLIGGGLKGVLTK</sequence>
<dbReference type="Proteomes" id="UP000644699">
    <property type="component" value="Unassembled WGS sequence"/>
</dbReference>
<evidence type="ECO:0000256" key="7">
    <source>
        <dbReference type="ARBA" id="ARBA00022692"/>
    </source>
</evidence>
<evidence type="ECO:0000259" key="15">
    <source>
        <dbReference type="Pfam" id="PF09924"/>
    </source>
</evidence>
<evidence type="ECO:0000256" key="1">
    <source>
        <dbReference type="ARBA" id="ARBA00004651"/>
    </source>
</evidence>
<keyword evidence="8 14" id="KW-1133">Transmembrane helix</keyword>
<dbReference type="PANTHER" id="PTHR34697:SF2">
    <property type="entry name" value="PHOSPHATIDYLGLYCEROL LYSYLTRANSFERASE"/>
    <property type="match status" value="1"/>
</dbReference>
<feature type="transmembrane region" description="Helical" evidence="14">
    <location>
        <begin position="512"/>
        <end position="533"/>
    </location>
</feature>
<reference evidence="16" key="2">
    <citation type="submission" date="2020-09" db="EMBL/GenBank/DDBJ databases">
        <authorList>
            <person name="Sun Q."/>
            <person name="Zhou Y."/>
        </authorList>
    </citation>
    <scope>NUCLEOTIDE SEQUENCE</scope>
    <source>
        <strain evidence="16">CGMCC 1.15367</strain>
    </source>
</reference>
<dbReference type="Pfam" id="PF09924">
    <property type="entry name" value="LPG_synthase_C"/>
    <property type="match status" value="1"/>
</dbReference>
<feature type="transmembrane region" description="Helical" evidence="14">
    <location>
        <begin position="254"/>
        <end position="272"/>
    </location>
</feature>
<evidence type="ECO:0000256" key="13">
    <source>
        <dbReference type="ARBA" id="ARBA00047540"/>
    </source>
</evidence>
<feature type="transmembrane region" description="Helical" evidence="14">
    <location>
        <begin position="308"/>
        <end position="327"/>
    </location>
</feature>
<evidence type="ECO:0000256" key="2">
    <source>
        <dbReference type="ARBA" id="ARBA00008627"/>
    </source>
</evidence>
<evidence type="ECO:0000256" key="4">
    <source>
        <dbReference type="ARBA" id="ARBA00021546"/>
    </source>
</evidence>
<dbReference type="InterPro" id="IPR051211">
    <property type="entry name" value="PG_lysyltransferase"/>
</dbReference>
<dbReference type="InterPro" id="IPR022791">
    <property type="entry name" value="L-PG_synthase/AglD"/>
</dbReference>
<feature type="domain" description="Phosphatidylglycerol lysyltransferase C-terminal" evidence="15">
    <location>
        <begin position="559"/>
        <end position="844"/>
    </location>
</feature>
<dbReference type="GO" id="GO:0055091">
    <property type="term" value="P:phospholipid homeostasis"/>
    <property type="evidence" value="ECO:0007669"/>
    <property type="project" value="TreeGrafter"/>
</dbReference>
<evidence type="ECO:0000256" key="8">
    <source>
        <dbReference type="ARBA" id="ARBA00022989"/>
    </source>
</evidence>
<dbReference type="AlphaFoldDB" id="A0A916ZGE4"/>
<dbReference type="EC" id="2.3.2.3" evidence="3"/>
<evidence type="ECO:0000256" key="12">
    <source>
        <dbReference type="ARBA" id="ARBA00031899"/>
    </source>
</evidence>
<evidence type="ECO:0000313" key="17">
    <source>
        <dbReference type="Proteomes" id="UP000644699"/>
    </source>
</evidence>
<dbReference type="Pfam" id="PF03706">
    <property type="entry name" value="LPG_synthase_TM"/>
    <property type="match status" value="1"/>
</dbReference>
<feature type="transmembrane region" description="Helical" evidence="14">
    <location>
        <begin position="29"/>
        <end position="47"/>
    </location>
</feature>
<comment type="subcellular location">
    <subcellularLocation>
        <location evidence="1">Cell membrane</location>
        <topology evidence="1">Multi-pass membrane protein</topology>
    </subcellularLocation>
</comment>